<reference evidence="1" key="1">
    <citation type="submission" date="2023-03" db="EMBL/GenBank/DDBJ databases">
        <title>Chromosome-level genomes of two armyworms, Mythimna separata and Mythimna loreyi, provide insights into the biosynthesis and reception of sex pheromones.</title>
        <authorList>
            <person name="Zhao H."/>
        </authorList>
    </citation>
    <scope>NUCLEOTIDE SEQUENCE</scope>
    <source>
        <strain evidence="1">BeijingLab</strain>
    </source>
</reference>
<sequence length="77" mass="8657">MDICVTIPFPSSESATLAYDVLNVDKELKRSGVQRKIETNSENLVINFHGEDLKKLRVAVNGIIQNILLVVKTIEQF</sequence>
<evidence type="ECO:0000313" key="2">
    <source>
        <dbReference type="Proteomes" id="UP001231649"/>
    </source>
</evidence>
<gene>
    <name evidence="1" type="ORF">PYW08_003845</name>
</gene>
<dbReference type="Proteomes" id="UP001231649">
    <property type="component" value="Chromosome 15"/>
</dbReference>
<keyword evidence="2" id="KW-1185">Reference proteome</keyword>
<accession>A0ACC2QW11</accession>
<organism evidence="1 2">
    <name type="scientific">Mythimna loreyi</name>
    <dbReference type="NCBI Taxonomy" id="667449"/>
    <lineage>
        <taxon>Eukaryota</taxon>
        <taxon>Metazoa</taxon>
        <taxon>Ecdysozoa</taxon>
        <taxon>Arthropoda</taxon>
        <taxon>Hexapoda</taxon>
        <taxon>Insecta</taxon>
        <taxon>Pterygota</taxon>
        <taxon>Neoptera</taxon>
        <taxon>Endopterygota</taxon>
        <taxon>Lepidoptera</taxon>
        <taxon>Glossata</taxon>
        <taxon>Ditrysia</taxon>
        <taxon>Noctuoidea</taxon>
        <taxon>Noctuidae</taxon>
        <taxon>Noctuinae</taxon>
        <taxon>Hadenini</taxon>
        <taxon>Mythimna</taxon>
    </lineage>
</organism>
<proteinExistence type="predicted"/>
<comment type="caution">
    <text evidence="1">The sequence shown here is derived from an EMBL/GenBank/DDBJ whole genome shotgun (WGS) entry which is preliminary data.</text>
</comment>
<name>A0ACC2QW11_9NEOP</name>
<protein>
    <submittedName>
        <fullName evidence="1">Uncharacterized protein</fullName>
    </submittedName>
</protein>
<evidence type="ECO:0000313" key="1">
    <source>
        <dbReference type="EMBL" id="KAJ8725662.1"/>
    </source>
</evidence>
<dbReference type="EMBL" id="CM056791">
    <property type="protein sequence ID" value="KAJ8725662.1"/>
    <property type="molecule type" value="Genomic_DNA"/>
</dbReference>